<dbReference type="EMBL" id="BGPR01016216">
    <property type="protein sequence ID" value="GBN72232.1"/>
    <property type="molecule type" value="Genomic_DNA"/>
</dbReference>
<evidence type="ECO:0000313" key="5">
    <source>
        <dbReference type="Proteomes" id="UP000499080"/>
    </source>
</evidence>
<gene>
    <name evidence="3" type="ORF">AVEN_110542_1</name>
    <name evidence="4" type="ORF">AVEN_152517_1</name>
    <name evidence="1" type="ORF">AVEN_205721_1</name>
    <name evidence="2" type="ORF">AVEN_58006_1</name>
</gene>
<evidence type="ECO:0000313" key="1">
    <source>
        <dbReference type="EMBL" id="GBN72223.1"/>
    </source>
</evidence>
<sequence length="137" mass="15758">MWRCARSAINTTFNTFILPLMTYCCEAIITASQLVVNKLEVLQNKALCLITGAVKSTPIDPMLLRSGNKPFQDIMKEKALALYEKLLRIEDTYWREYIIKPRQHKTQNGFIQKILDIRKQLAIPDDIQPLLKPGNPL</sequence>
<accession>A0A4Y2RAG5</accession>
<evidence type="ECO:0000313" key="4">
    <source>
        <dbReference type="EMBL" id="GBN72254.1"/>
    </source>
</evidence>
<organism evidence="3 5">
    <name type="scientific">Araneus ventricosus</name>
    <name type="common">Orbweaver spider</name>
    <name type="synonym">Epeira ventricosa</name>
    <dbReference type="NCBI Taxonomy" id="182803"/>
    <lineage>
        <taxon>Eukaryota</taxon>
        <taxon>Metazoa</taxon>
        <taxon>Ecdysozoa</taxon>
        <taxon>Arthropoda</taxon>
        <taxon>Chelicerata</taxon>
        <taxon>Arachnida</taxon>
        <taxon>Araneae</taxon>
        <taxon>Araneomorphae</taxon>
        <taxon>Entelegynae</taxon>
        <taxon>Araneoidea</taxon>
        <taxon>Araneidae</taxon>
        <taxon>Araneus</taxon>
    </lineage>
</organism>
<evidence type="ECO:0000313" key="2">
    <source>
        <dbReference type="EMBL" id="GBN72232.1"/>
    </source>
</evidence>
<dbReference type="OrthoDB" id="6433419at2759"/>
<protein>
    <submittedName>
        <fullName evidence="3">Uncharacterized protein</fullName>
    </submittedName>
</protein>
<evidence type="ECO:0000313" key="3">
    <source>
        <dbReference type="EMBL" id="GBN72249.1"/>
    </source>
</evidence>
<dbReference type="EMBL" id="BGPR01016217">
    <property type="protein sequence ID" value="GBN72249.1"/>
    <property type="molecule type" value="Genomic_DNA"/>
</dbReference>
<comment type="caution">
    <text evidence="3">The sequence shown here is derived from an EMBL/GenBank/DDBJ whole genome shotgun (WGS) entry which is preliminary data.</text>
</comment>
<keyword evidence="5" id="KW-1185">Reference proteome</keyword>
<dbReference type="EMBL" id="BGPR01016219">
    <property type="protein sequence ID" value="GBN72254.1"/>
    <property type="molecule type" value="Genomic_DNA"/>
</dbReference>
<name>A0A4Y2RAG5_ARAVE</name>
<dbReference type="EMBL" id="BGPR01016215">
    <property type="protein sequence ID" value="GBN72223.1"/>
    <property type="molecule type" value="Genomic_DNA"/>
</dbReference>
<reference evidence="3 5" key="1">
    <citation type="journal article" date="2019" name="Sci. Rep.">
        <title>Orb-weaving spider Araneus ventricosus genome elucidates the spidroin gene catalogue.</title>
        <authorList>
            <person name="Kono N."/>
            <person name="Nakamura H."/>
            <person name="Ohtoshi R."/>
            <person name="Moran D.A.P."/>
            <person name="Shinohara A."/>
            <person name="Yoshida Y."/>
            <person name="Fujiwara M."/>
            <person name="Mori M."/>
            <person name="Tomita M."/>
            <person name="Arakawa K."/>
        </authorList>
    </citation>
    <scope>NUCLEOTIDE SEQUENCE [LARGE SCALE GENOMIC DNA]</scope>
</reference>
<proteinExistence type="predicted"/>
<dbReference type="AlphaFoldDB" id="A0A4Y2RAG5"/>
<dbReference type="Proteomes" id="UP000499080">
    <property type="component" value="Unassembled WGS sequence"/>
</dbReference>